<evidence type="ECO:0000313" key="1">
    <source>
        <dbReference type="EMBL" id="AXG66462.1"/>
    </source>
</evidence>
<protein>
    <submittedName>
        <fullName evidence="1">Uncharacterized protein</fullName>
    </submittedName>
</protein>
<accession>A0A384ZW48</accession>
<proteinExistence type="predicted"/>
<reference evidence="1 2" key="1">
    <citation type="journal article" date="2018" name="Front. Microbiol.">
        <title>Jumbo Bacteriophages Are Represented Within an Increasing Diversity of Environmental Viruses Infecting the Emerging Phytopathogen, Dickeya solani.</title>
        <authorList>
            <person name="Day A.W."/>
            <person name="Ahn J."/>
            <person name="Salmond G.P.C."/>
        </authorList>
    </citation>
    <scope>NUCLEOTIDE SEQUENCE [LARGE SCALE GENOMIC DNA]</scope>
</reference>
<evidence type="ECO:0000313" key="2">
    <source>
        <dbReference type="Proteomes" id="UP000263742"/>
    </source>
</evidence>
<organism evidence="1 2">
    <name type="scientific">Dickeya phage vB_DsoM_JA13</name>
    <dbReference type="NCBI Taxonomy" id="2283030"/>
    <lineage>
        <taxon>Viruses</taxon>
        <taxon>Duplodnaviria</taxon>
        <taxon>Heunggongvirae</taxon>
        <taxon>Uroviricota</taxon>
        <taxon>Caudoviricetes</taxon>
        <taxon>Salmondvirus</taxon>
        <taxon>Salmondvirus JA11</taxon>
    </lineage>
</organism>
<name>A0A384ZW48_9CAUD</name>
<sequence length="107" mass="11818">MIPSKGIDRAPLPAKIEELIYGDVDNALRRLSSLLVRVAEKEKLPSMTGFIYSRDTLKGTPAHLITSNFSGDNRQVLLDKDAGMSKLHFTITANVDGTISSHVDHWI</sequence>
<gene>
    <name evidence="1" type="ORF">JA13_059</name>
</gene>
<dbReference type="Proteomes" id="UP000263742">
    <property type="component" value="Segment"/>
</dbReference>
<dbReference type="EMBL" id="MH460460">
    <property type="protein sequence ID" value="AXG66462.1"/>
    <property type="molecule type" value="Genomic_DNA"/>
</dbReference>